<evidence type="ECO:0000256" key="2">
    <source>
        <dbReference type="ARBA" id="ARBA00006856"/>
    </source>
</evidence>
<keyword evidence="4" id="KW-0508">mRNA splicing</keyword>
<accession>A0A1Q3ADG2</accession>
<dbReference type="Gene3D" id="1.25.40.180">
    <property type="match status" value="1"/>
</dbReference>
<dbReference type="PANTHER" id="PTHR18034:SF3">
    <property type="entry name" value="PRE-MRNA-SPLICING FACTOR CWC22 HOMOLOG"/>
    <property type="match status" value="1"/>
</dbReference>
<feature type="compositionally biased region" description="Polar residues" evidence="7">
    <location>
        <begin position="500"/>
        <end position="516"/>
    </location>
</feature>
<dbReference type="Pfam" id="PF02847">
    <property type="entry name" value="MA3"/>
    <property type="match status" value="1"/>
</dbReference>
<dbReference type="PROSITE" id="PS51366">
    <property type="entry name" value="MI"/>
    <property type="match status" value="1"/>
</dbReference>
<evidence type="ECO:0000256" key="5">
    <source>
        <dbReference type="ARBA" id="ARBA00023242"/>
    </source>
</evidence>
<dbReference type="GO" id="GO:0071013">
    <property type="term" value="C:catalytic step 2 spliceosome"/>
    <property type="evidence" value="ECO:0007669"/>
    <property type="project" value="TreeGrafter"/>
</dbReference>
<proteinExistence type="inferred from homology"/>
<dbReference type="InterPro" id="IPR003891">
    <property type="entry name" value="Initiation_fac_eIF4g_MI"/>
</dbReference>
<keyword evidence="5" id="KW-0539">Nucleus</keyword>
<evidence type="ECO:0000256" key="4">
    <source>
        <dbReference type="ARBA" id="ARBA00023187"/>
    </source>
</evidence>
<sequence length="560" mass="65031">MDEETSKELQKNNWGTIGSHIDSVIASLDDSNLVNSFRSILNVNVIRGKKLVVRYILKYQTQNDRPMTYAAFSSMLNAELAEFGEILTQEATVRFIDGYREKDNRKAMTMITFLAECFNYDTIHEIVVLQLLHILLENLEDMSLGIVIQLLRICGKKLLEVSKTAHNMVFEKLRELLQSGTTSKPIAQSLESLFDLRRSNYHEIQWMGRNLPEPLGTNMHTFMIDGEDLRMHSKLLGTFEFDPNFLETEKDYEDWKNSILSKLHLDQEEVREQPDETQPLVVKDMTSTEDIEFKKKIYLILKSSLSSDEAAHKIIQKRIPDQQKYRVVDIIIKSNYQEPTYSKFYGLLSEKLCASHRSWKPAFEQIFAENYQDCEELEPAQLRTLGKFWGHLLASDYLGFEVFSNVHLNEEETNPPQRILLKFLLLELVAELGIDQLQIRFQEEYIRPFLQGLFPQQHAPHIRYSINYFTAIGLGVLTEEMRALLTIVQSTEKATVPPEINSSRPSSDPSAQTSNKSFKRSKMDQDRVKTRSRSRSRTPPRRARNRSITPPRRRNRSRSP</sequence>
<comment type="similarity">
    <text evidence="2">Belongs to the CWC22 family.</text>
</comment>
<reference evidence="9 10" key="1">
    <citation type="submission" date="2016-08" db="EMBL/GenBank/DDBJ databases">
        <title>Draft genome sequence of allopolyploid Zygosaccharomyces rouxii.</title>
        <authorList>
            <person name="Watanabe J."/>
            <person name="Uehara K."/>
            <person name="Mogi Y."/>
            <person name="Tsukioka Y."/>
        </authorList>
    </citation>
    <scope>NUCLEOTIDE SEQUENCE [LARGE SCALE GENOMIC DNA]</scope>
    <source>
        <strain evidence="9 10">NBRC 110957</strain>
    </source>
</reference>
<evidence type="ECO:0000256" key="3">
    <source>
        <dbReference type="ARBA" id="ARBA00022664"/>
    </source>
</evidence>
<dbReference type="SMART" id="SM00544">
    <property type="entry name" value="MA3"/>
    <property type="match status" value="1"/>
</dbReference>
<dbReference type="SMART" id="SM00543">
    <property type="entry name" value="MIF4G"/>
    <property type="match status" value="1"/>
</dbReference>
<comment type="subcellular location">
    <subcellularLocation>
        <location evidence="1">Nucleus</location>
    </subcellularLocation>
</comment>
<dbReference type="GO" id="GO:0003723">
    <property type="term" value="F:RNA binding"/>
    <property type="evidence" value="ECO:0007669"/>
    <property type="project" value="InterPro"/>
</dbReference>
<evidence type="ECO:0000313" key="10">
    <source>
        <dbReference type="Proteomes" id="UP000187013"/>
    </source>
</evidence>
<dbReference type="InterPro" id="IPR003890">
    <property type="entry name" value="MIF4G-like_typ-3"/>
</dbReference>
<dbReference type="InterPro" id="IPR016024">
    <property type="entry name" value="ARM-type_fold"/>
</dbReference>
<name>A0A1Q3ADG2_ZYGRO</name>
<evidence type="ECO:0000313" key="9">
    <source>
        <dbReference type="EMBL" id="GAV53799.1"/>
    </source>
</evidence>
<dbReference type="EMBL" id="BDGX01000037">
    <property type="protein sequence ID" value="GAV53799.1"/>
    <property type="molecule type" value="Genomic_DNA"/>
</dbReference>
<feature type="region of interest" description="Disordered" evidence="7">
    <location>
        <begin position="494"/>
        <end position="560"/>
    </location>
</feature>
<organism evidence="9 10">
    <name type="scientific">Zygosaccharomyces rouxii</name>
    <dbReference type="NCBI Taxonomy" id="4956"/>
    <lineage>
        <taxon>Eukaryota</taxon>
        <taxon>Fungi</taxon>
        <taxon>Dikarya</taxon>
        <taxon>Ascomycota</taxon>
        <taxon>Saccharomycotina</taxon>
        <taxon>Saccharomycetes</taxon>
        <taxon>Saccharomycetales</taxon>
        <taxon>Saccharomycetaceae</taxon>
        <taxon>Zygosaccharomyces</taxon>
    </lineage>
</organism>
<dbReference type="Pfam" id="PF02854">
    <property type="entry name" value="MIF4G"/>
    <property type="match status" value="1"/>
</dbReference>
<dbReference type="AlphaFoldDB" id="A0A1Q3ADG2"/>
<feature type="domain" description="MI" evidence="8">
    <location>
        <begin position="292"/>
        <end position="408"/>
    </location>
</feature>
<evidence type="ECO:0000256" key="1">
    <source>
        <dbReference type="ARBA" id="ARBA00004123"/>
    </source>
</evidence>
<dbReference type="Proteomes" id="UP000187013">
    <property type="component" value="Unassembled WGS sequence"/>
</dbReference>
<feature type="compositionally biased region" description="Basic residues" evidence="7">
    <location>
        <begin position="530"/>
        <end position="560"/>
    </location>
</feature>
<gene>
    <name evidence="9" type="ORF">ZYGR_0AK03010</name>
</gene>
<evidence type="ECO:0000259" key="8">
    <source>
        <dbReference type="PROSITE" id="PS51366"/>
    </source>
</evidence>
<dbReference type="PANTHER" id="PTHR18034">
    <property type="entry name" value="CELL CYCLE CONTROL PROTEIN CWF22-RELATED"/>
    <property type="match status" value="1"/>
</dbReference>
<protein>
    <recommendedName>
        <fullName evidence="6">Pre-mRNA-splicing factor CWC22</fullName>
    </recommendedName>
</protein>
<dbReference type="InterPro" id="IPR050781">
    <property type="entry name" value="CWC22_splicing_factor"/>
</dbReference>
<dbReference type="SUPFAM" id="SSF48371">
    <property type="entry name" value="ARM repeat"/>
    <property type="match status" value="1"/>
</dbReference>
<keyword evidence="3" id="KW-0507">mRNA processing</keyword>
<evidence type="ECO:0000256" key="7">
    <source>
        <dbReference type="SAM" id="MobiDB-lite"/>
    </source>
</evidence>
<comment type="caution">
    <text evidence="9">The sequence shown here is derived from an EMBL/GenBank/DDBJ whole genome shotgun (WGS) entry which is preliminary data.</text>
</comment>
<dbReference type="GO" id="GO:0000398">
    <property type="term" value="P:mRNA splicing, via spliceosome"/>
    <property type="evidence" value="ECO:0007669"/>
    <property type="project" value="TreeGrafter"/>
</dbReference>
<dbReference type="OrthoDB" id="3938623at2759"/>
<evidence type="ECO:0000256" key="6">
    <source>
        <dbReference type="ARBA" id="ARBA00040804"/>
    </source>
</evidence>